<dbReference type="GO" id="GO:0006352">
    <property type="term" value="P:DNA-templated transcription initiation"/>
    <property type="evidence" value="ECO:0007669"/>
    <property type="project" value="InterPro"/>
</dbReference>
<keyword evidence="2" id="KW-0805">Transcription regulation</keyword>
<dbReference type="NCBIfam" id="TIGR02937">
    <property type="entry name" value="sigma70-ECF"/>
    <property type="match status" value="1"/>
</dbReference>
<keyword evidence="3" id="KW-0731">Sigma factor</keyword>
<dbReference type="PANTHER" id="PTHR43133:SF46">
    <property type="entry name" value="RNA POLYMERASE SIGMA-70 FACTOR ECF SUBFAMILY"/>
    <property type="match status" value="1"/>
</dbReference>
<organism evidence="7 8">
    <name type="scientific">Parapedobacter indicus</name>
    <dbReference type="NCBI Taxonomy" id="1477437"/>
    <lineage>
        <taxon>Bacteria</taxon>
        <taxon>Pseudomonadati</taxon>
        <taxon>Bacteroidota</taxon>
        <taxon>Sphingobacteriia</taxon>
        <taxon>Sphingobacteriales</taxon>
        <taxon>Sphingobacteriaceae</taxon>
        <taxon>Parapedobacter</taxon>
    </lineage>
</organism>
<dbReference type="NCBIfam" id="TIGR02985">
    <property type="entry name" value="Sig70_bacteroi1"/>
    <property type="match status" value="1"/>
</dbReference>
<dbReference type="RefSeq" id="WP_090630582.1">
    <property type="nucleotide sequence ID" value="NZ_FOQO01000012.1"/>
</dbReference>
<feature type="domain" description="RNA polymerase sigma factor 70 region 4 type 2" evidence="6">
    <location>
        <begin position="126"/>
        <end position="174"/>
    </location>
</feature>
<dbReference type="AlphaFoldDB" id="A0A1I3T7G2"/>
<evidence type="ECO:0000259" key="5">
    <source>
        <dbReference type="Pfam" id="PF04542"/>
    </source>
</evidence>
<dbReference type="Pfam" id="PF04542">
    <property type="entry name" value="Sigma70_r2"/>
    <property type="match status" value="1"/>
</dbReference>
<dbReference type="InterPro" id="IPR039425">
    <property type="entry name" value="RNA_pol_sigma-70-like"/>
</dbReference>
<dbReference type="GO" id="GO:0016987">
    <property type="term" value="F:sigma factor activity"/>
    <property type="evidence" value="ECO:0007669"/>
    <property type="project" value="UniProtKB-KW"/>
</dbReference>
<dbReference type="InterPro" id="IPR013325">
    <property type="entry name" value="RNA_pol_sigma_r2"/>
</dbReference>
<protein>
    <submittedName>
        <fullName evidence="7">RNA polymerase sigma-70 factor, ECF subfamily</fullName>
    </submittedName>
</protein>
<dbReference type="InterPro" id="IPR036388">
    <property type="entry name" value="WH-like_DNA-bd_sf"/>
</dbReference>
<dbReference type="Pfam" id="PF08281">
    <property type="entry name" value="Sigma70_r4_2"/>
    <property type="match status" value="1"/>
</dbReference>
<reference evidence="7 8" key="1">
    <citation type="submission" date="2016-10" db="EMBL/GenBank/DDBJ databases">
        <authorList>
            <person name="de Groot N.N."/>
        </authorList>
    </citation>
    <scope>NUCLEOTIDE SEQUENCE [LARGE SCALE GENOMIC DNA]</scope>
    <source>
        <strain evidence="7 8">RK1</strain>
    </source>
</reference>
<evidence type="ECO:0000256" key="1">
    <source>
        <dbReference type="ARBA" id="ARBA00010641"/>
    </source>
</evidence>
<dbReference type="STRING" id="1477437.SAMN05444682_11240"/>
<evidence type="ECO:0000256" key="2">
    <source>
        <dbReference type="ARBA" id="ARBA00023015"/>
    </source>
</evidence>
<dbReference type="InterPro" id="IPR014327">
    <property type="entry name" value="RNA_pol_sigma70_bacteroid"/>
</dbReference>
<dbReference type="OrthoDB" id="659569at2"/>
<dbReference type="InterPro" id="IPR013249">
    <property type="entry name" value="RNA_pol_sigma70_r4_t2"/>
</dbReference>
<dbReference type="Gene3D" id="1.10.10.10">
    <property type="entry name" value="Winged helix-like DNA-binding domain superfamily/Winged helix DNA-binding domain"/>
    <property type="match status" value="1"/>
</dbReference>
<sequence>MAINYWELEDEELIPLIKAGDDNAFSLLYVRYSNLLFRHALSMLKDEEEAKDAIQDVFTALWEKHEELEIRGSVSGYLYIATRHAVLKILQNGKRSEEFIATLIRISETQESTADAEVQVKELAAIIEAEVAKLPRKMREVFLLSRKHHLTHREIAQKLNLSEYTVKRQTSNALTILRKTLGNLVSIMMHLI</sequence>
<proteinExistence type="inferred from homology"/>
<dbReference type="SUPFAM" id="SSF88659">
    <property type="entry name" value="Sigma3 and sigma4 domains of RNA polymerase sigma factors"/>
    <property type="match status" value="1"/>
</dbReference>
<dbReference type="InterPro" id="IPR007627">
    <property type="entry name" value="RNA_pol_sigma70_r2"/>
</dbReference>
<feature type="domain" description="RNA polymerase sigma-70 region 2" evidence="5">
    <location>
        <begin position="28"/>
        <end position="92"/>
    </location>
</feature>
<comment type="similarity">
    <text evidence="1">Belongs to the sigma-70 factor family. ECF subfamily.</text>
</comment>
<dbReference type="InterPro" id="IPR013324">
    <property type="entry name" value="RNA_pol_sigma_r3/r4-like"/>
</dbReference>
<name>A0A1I3T7G2_9SPHI</name>
<dbReference type="Proteomes" id="UP000198670">
    <property type="component" value="Unassembled WGS sequence"/>
</dbReference>
<keyword evidence="4" id="KW-0804">Transcription</keyword>
<accession>A0A1I3T7G2</accession>
<evidence type="ECO:0000313" key="8">
    <source>
        <dbReference type="Proteomes" id="UP000198670"/>
    </source>
</evidence>
<dbReference type="SUPFAM" id="SSF88946">
    <property type="entry name" value="Sigma2 domain of RNA polymerase sigma factors"/>
    <property type="match status" value="1"/>
</dbReference>
<gene>
    <name evidence="7" type="ORF">SAMN05444682_11240</name>
</gene>
<evidence type="ECO:0000256" key="3">
    <source>
        <dbReference type="ARBA" id="ARBA00023082"/>
    </source>
</evidence>
<dbReference type="InterPro" id="IPR014284">
    <property type="entry name" value="RNA_pol_sigma-70_dom"/>
</dbReference>
<keyword evidence="8" id="KW-1185">Reference proteome</keyword>
<dbReference type="Gene3D" id="1.10.1740.10">
    <property type="match status" value="1"/>
</dbReference>
<dbReference type="GO" id="GO:0003677">
    <property type="term" value="F:DNA binding"/>
    <property type="evidence" value="ECO:0007669"/>
    <property type="project" value="InterPro"/>
</dbReference>
<dbReference type="EMBL" id="FOQO01000012">
    <property type="protein sequence ID" value="SFJ66229.1"/>
    <property type="molecule type" value="Genomic_DNA"/>
</dbReference>
<evidence type="ECO:0000313" key="7">
    <source>
        <dbReference type="EMBL" id="SFJ66229.1"/>
    </source>
</evidence>
<dbReference type="PANTHER" id="PTHR43133">
    <property type="entry name" value="RNA POLYMERASE ECF-TYPE SIGMA FACTO"/>
    <property type="match status" value="1"/>
</dbReference>
<evidence type="ECO:0000259" key="6">
    <source>
        <dbReference type="Pfam" id="PF08281"/>
    </source>
</evidence>
<evidence type="ECO:0000256" key="4">
    <source>
        <dbReference type="ARBA" id="ARBA00023163"/>
    </source>
</evidence>